<sequence>MSDKPLIYIIYYSMYGHIATLSDAIKKGLEKNNNVNVEVYQVPETLSQDVLEKMGAPPKRDDPIIDIKNLPKADGYLFGVPTRFGFMPAQFKSFWDSTGSLWFSGELQGKFAGMFFSTSSQSGGQETTAWTHLPVFVHHQISFVPLGYGDAFPLLSKSDEVVGGSPYGAGTITGGDGKRMPSPTELQIAEIQGESFARILAKYKSSPADAPTPTAAATTSTPAAATPSDPAPQAANATTTTTNADVPATTSAATATHAQAQTQADVPAPAHEGSSAAPELNNKPSDSSVVKQGKMKKFLKRISKIF</sequence>
<dbReference type="SUPFAM" id="SSF52218">
    <property type="entry name" value="Flavoproteins"/>
    <property type="match status" value="1"/>
</dbReference>
<protein>
    <submittedName>
        <fullName evidence="4">NAD(P)H dehydrogenase (Quinone) FQR1</fullName>
    </submittedName>
</protein>
<dbReference type="Proteomes" id="UP000187429">
    <property type="component" value="Unassembled WGS sequence"/>
</dbReference>
<feature type="domain" description="Flavodoxin-like" evidence="3">
    <location>
        <begin position="7"/>
        <end position="196"/>
    </location>
</feature>
<dbReference type="NCBIfam" id="NF002999">
    <property type="entry name" value="PRK03767.1"/>
    <property type="match status" value="1"/>
</dbReference>
<evidence type="ECO:0000256" key="1">
    <source>
        <dbReference type="ARBA" id="ARBA00006961"/>
    </source>
</evidence>
<dbReference type="GO" id="GO:0010181">
    <property type="term" value="F:FMN binding"/>
    <property type="evidence" value="ECO:0007669"/>
    <property type="project" value="InterPro"/>
</dbReference>
<dbReference type="InterPro" id="IPR010089">
    <property type="entry name" value="Flavoprotein_WrbA-like"/>
</dbReference>
<feature type="region of interest" description="Disordered" evidence="2">
    <location>
        <begin position="207"/>
        <end position="292"/>
    </location>
</feature>
<dbReference type="FunFam" id="3.40.50.360:FF:000001">
    <property type="entry name" value="NAD(P)H dehydrogenase (Quinone) FQR1-like"/>
    <property type="match status" value="1"/>
</dbReference>
<accession>A0A1R1YPJ9</accession>
<comment type="similarity">
    <text evidence="1">Belongs to the WrbA family.</text>
</comment>
<evidence type="ECO:0000313" key="5">
    <source>
        <dbReference type="Proteomes" id="UP000187429"/>
    </source>
</evidence>
<dbReference type="Gene3D" id="3.40.50.360">
    <property type="match status" value="1"/>
</dbReference>
<dbReference type="Pfam" id="PF03358">
    <property type="entry name" value="FMN_red"/>
    <property type="match status" value="1"/>
</dbReference>
<comment type="caution">
    <text evidence="4">The sequence shown here is derived from an EMBL/GenBank/DDBJ whole genome shotgun (WGS) entry which is preliminary data.</text>
</comment>
<gene>
    <name evidence="4" type="ORF">AYI69_g1681</name>
</gene>
<dbReference type="InterPro" id="IPR029039">
    <property type="entry name" value="Flavoprotein-like_sf"/>
</dbReference>
<dbReference type="InterPro" id="IPR008254">
    <property type="entry name" value="Flavodoxin/NO_synth"/>
</dbReference>
<dbReference type="OrthoDB" id="504689at2759"/>
<dbReference type="InterPro" id="IPR005025">
    <property type="entry name" value="FMN_Rdtase-like_dom"/>
</dbReference>
<dbReference type="GO" id="GO:0016020">
    <property type="term" value="C:membrane"/>
    <property type="evidence" value="ECO:0007669"/>
    <property type="project" value="TreeGrafter"/>
</dbReference>
<evidence type="ECO:0000256" key="2">
    <source>
        <dbReference type="SAM" id="MobiDB-lite"/>
    </source>
</evidence>
<name>A0A1R1YPJ9_9FUNG</name>
<evidence type="ECO:0000313" key="4">
    <source>
        <dbReference type="EMBL" id="OMJ28828.1"/>
    </source>
</evidence>
<dbReference type="PROSITE" id="PS50902">
    <property type="entry name" value="FLAVODOXIN_LIKE"/>
    <property type="match status" value="1"/>
</dbReference>
<keyword evidence="5" id="KW-1185">Reference proteome</keyword>
<organism evidence="4 5">
    <name type="scientific">Smittium culicis</name>
    <dbReference type="NCBI Taxonomy" id="133412"/>
    <lineage>
        <taxon>Eukaryota</taxon>
        <taxon>Fungi</taxon>
        <taxon>Fungi incertae sedis</taxon>
        <taxon>Zoopagomycota</taxon>
        <taxon>Kickxellomycotina</taxon>
        <taxon>Harpellomycetes</taxon>
        <taxon>Harpellales</taxon>
        <taxon>Legeriomycetaceae</taxon>
        <taxon>Smittium</taxon>
    </lineage>
</organism>
<dbReference type="NCBIfam" id="TIGR01755">
    <property type="entry name" value="flav_wrbA"/>
    <property type="match status" value="1"/>
</dbReference>
<dbReference type="EMBL" id="LSSM01000464">
    <property type="protein sequence ID" value="OMJ28828.1"/>
    <property type="molecule type" value="Genomic_DNA"/>
</dbReference>
<dbReference type="GO" id="GO:0003955">
    <property type="term" value="F:NAD(P)H dehydrogenase (quinone) activity"/>
    <property type="evidence" value="ECO:0007669"/>
    <property type="project" value="InterPro"/>
</dbReference>
<evidence type="ECO:0000259" key="3">
    <source>
        <dbReference type="PROSITE" id="PS50902"/>
    </source>
</evidence>
<dbReference type="AlphaFoldDB" id="A0A1R1YPJ9"/>
<reference evidence="5" key="1">
    <citation type="submission" date="2017-01" db="EMBL/GenBank/DDBJ databases">
        <authorList>
            <person name="Wang Y."/>
            <person name="White M."/>
            <person name="Kvist S."/>
            <person name="Moncalvo J.-M."/>
        </authorList>
    </citation>
    <scope>NUCLEOTIDE SEQUENCE [LARGE SCALE GENOMIC DNA]</scope>
    <source>
        <strain evidence="5">ID-206-W2</strain>
    </source>
</reference>
<proteinExistence type="inferred from homology"/>
<feature type="compositionally biased region" description="Low complexity" evidence="2">
    <location>
        <begin position="207"/>
        <end position="264"/>
    </location>
</feature>
<dbReference type="PANTHER" id="PTHR30546">
    <property type="entry name" value="FLAVODOXIN-RELATED PROTEIN WRBA-RELATED"/>
    <property type="match status" value="1"/>
</dbReference>
<dbReference type="PANTHER" id="PTHR30546:SF23">
    <property type="entry name" value="FLAVOPROTEIN-LIKE PROTEIN YCP4-RELATED"/>
    <property type="match status" value="1"/>
</dbReference>